<gene>
    <name evidence="4" type="ORF">PHYPSEUDO_013925</name>
</gene>
<feature type="coiled-coil region" evidence="1">
    <location>
        <begin position="699"/>
        <end position="726"/>
    </location>
</feature>
<feature type="compositionally biased region" description="Polar residues" evidence="2">
    <location>
        <begin position="543"/>
        <end position="554"/>
    </location>
</feature>
<feature type="region of interest" description="Disordered" evidence="2">
    <location>
        <begin position="300"/>
        <end position="474"/>
    </location>
</feature>
<dbReference type="PROSITE" id="PS50238">
    <property type="entry name" value="RHOGAP"/>
    <property type="match status" value="1"/>
</dbReference>
<evidence type="ECO:0000313" key="5">
    <source>
        <dbReference type="Proteomes" id="UP000694044"/>
    </source>
</evidence>
<dbReference type="Proteomes" id="UP000694044">
    <property type="component" value="Unassembled WGS sequence"/>
</dbReference>
<feature type="compositionally biased region" description="Basic and acidic residues" evidence="2">
    <location>
        <begin position="399"/>
        <end position="436"/>
    </location>
</feature>
<dbReference type="AlphaFoldDB" id="A0A8T1V4R2"/>
<dbReference type="Pfam" id="PF00620">
    <property type="entry name" value="RhoGAP"/>
    <property type="match status" value="1"/>
</dbReference>
<evidence type="ECO:0000313" key="4">
    <source>
        <dbReference type="EMBL" id="KAG7376252.1"/>
    </source>
</evidence>
<feature type="compositionally biased region" description="Basic and acidic residues" evidence="2">
    <location>
        <begin position="359"/>
        <end position="377"/>
    </location>
</feature>
<reference evidence="4" key="1">
    <citation type="submission" date="2021-02" db="EMBL/GenBank/DDBJ databases">
        <authorList>
            <person name="Palmer J.M."/>
        </authorList>
    </citation>
    <scope>NUCLEOTIDE SEQUENCE</scope>
    <source>
        <strain evidence="4">SCRP734</strain>
    </source>
</reference>
<feature type="compositionally biased region" description="Basic and acidic residues" evidence="2">
    <location>
        <begin position="533"/>
        <end position="542"/>
    </location>
</feature>
<feature type="compositionally biased region" description="Acidic residues" evidence="2">
    <location>
        <begin position="389"/>
        <end position="398"/>
    </location>
</feature>
<dbReference type="OrthoDB" id="79452at2759"/>
<organism evidence="4 5">
    <name type="scientific">Phytophthora pseudosyringae</name>
    <dbReference type="NCBI Taxonomy" id="221518"/>
    <lineage>
        <taxon>Eukaryota</taxon>
        <taxon>Sar</taxon>
        <taxon>Stramenopiles</taxon>
        <taxon>Oomycota</taxon>
        <taxon>Peronosporomycetes</taxon>
        <taxon>Peronosporales</taxon>
        <taxon>Peronosporaceae</taxon>
        <taxon>Phytophthora</taxon>
    </lineage>
</organism>
<dbReference type="GO" id="GO:0005096">
    <property type="term" value="F:GTPase activator activity"/>
    <property type="evidence" value="ECO:0007669"/>
    <property type="project" value="TreeGrafter"/>
</dbReference>
<dbReference type="SMART" id="SM00324">
    <property type="entry name" value="RhoGAP"/>
    <property type="match status" value="1"/>
</dbReference>
<feature type="domain" description="Rho-GAP" evidence="3">
    <location>
        <begin position="30"/>
        <end position="220"/>
    </location>
</feature>
<evidence type="ECO:0000259" key="3">
    <source>
        <dbReference type="PROSITE" id="PS50238"/>
    </source>
</evidence>
<name>A0A8T1V4R2_9STRA</name>
<feature type="region of interest" description="Disordered" evidence="2">
    <location>
        <begin position="507"/>
        <end position="577"/>
    </location>
</feature>
<accession>A0A8T1V4R2</accession>
<feature type="coiled-coil region" evidence="1">
    <location>
        <begin position="919"/>
        <end position="953"/>
    </location>
</feature>
<sequence length="1095" mass="121219">MKPRSWIRTMAASALSSPRAAFRKSNSSAASLVPTSSAPPIPLSMVVTLTRVVRFLNESHLEEEGLYSKPGVGLERKELLRSFKSQHLPDLSVYSPHSIASVVKEILRELYEPLVHVDISRQLLEAVSGGRIDEKAEHAVREVFKQIRFTTREFLQVFLVHLNNVAANGSSRMSVTNLALHVGIALVRPTEDKAMLNSKTMIRDRKCVAEFLIRQASSLPYDCATEMNIPAIPELVSTPSIDTTPSTKDLHFVQVTWDAGESSFTPAQLEEMFSKFGDIKNLGINDQGNRAIVAYVNAAGAETAERASTPSVRIRRRRPRQGEKRREYSSHSPEHSRTRSNNLVLRGAANVDSPPHDVLAPEHNELPTSRLKTDVTSRKTGANRTDDTIVVEDIEDDQLEHGNEVSDQTRGDLHAERKEESPHPSADDQFVGKEDQSVPIAPKSTTNHQLNEGFPTEEVPDIQNGLTQSSESRLGVVKETPLNGEAMDMKAKLEANVAISPQLLTAENENQNATRDSDPKPLPTGIYTPVGGPDERSTEKPSDNVTDLPETSQLAVADDGKPDSDTSSVDTPEPNRKAENVADELLETTLQSLDLPHVSVEIATPTSGREGSTVVLDSTNDGASIEALRSRFLDMEKILGTSTAALSATKLSNEFERAVLQLHKQILDMVSECLVLAGGRQGESKTQVKILEVEVRAGQELLRLHKTQYEKERVELEEEITTLRVGRTETERLCAELRTDLRKCRSELACHVANATDIQRQKSALEEKLAASENKLYAKEVSVVKLQAEYDKMHRIAAEAQMRAEKFKQGDFDGESMGLNNQIGRKSLLLNTDKVLKSGRASDDLPHTSKLFSKLSKQSSAKPVAENQVPQAEVLLDTPTISSRPSNVAALDVMKQQMARDIQEQIATTRAALREMEVCSSSGKTLEEEEGELRQLQQELAARAAEMNTAMNDSRTKLKELLDPAAAPLFRDDCVDYDEKVSNQEPTIFDSTALVNELIARAENAPAQCRVASNNEFSSYSDVQNAFGDTGRSQQLAQYHRPVHEAQSVLYKRWTADRARKMAQLANYRDQQGALRAQQSMQTFQQALAETREQR</sequence>
<feature type="compositionally biased region" description="Basic and acidic residues" evidence="2">
    <location>
        <begin position="320"/>
        <end position="337"/>
    </location>
</feature>
<dbReference type="CDD" id="cd00159">
    <property type="entry name" value="RhoGAP"/>
    <property type="match status" value="1"/>
</dbReference>
<evidence type="ECO:0000256" key="2">
    <source>
        <dbReference type="SAM" id="MobiDB-lite"/>
    </source>
</evidence>
<dbReference type="EMBL" id="JAGDFM010000753">
    <property type="protein sequence ID" value="KAG7376252.1"/>
    <property type="molecule type" value="Genomic_DNA"/>
</dbReference>
<keyword evidence="1" id="KW-0175">Coiled coil</keyword>
<dbReference type="PANTHER" id="PTHR45808">
    <property type="entry name" value="RHO GTPASE-ACTIVATING PROTEIN 68F"/>
    <property type="match status" value="1"/>
</dbReference>
<dbReference type="PANTHER" id="PTHR45808:SF2">
    <property type="entry name" value="RHO GTPASE-ACTIVATING PROTEIN 68F"/>
    <property type="match status" value="1"/>
</dbReference>
<dbReference type="InterPro" id="IPR000198">
    <property type="entry name" value="RhoGAP_dom"/>
</dbReference>
<dbReference type="GO" id="GO:0005737">
    <property type="term" value="C:cytoplasm"/>
    <property type="evidence" value="ECO:0007669"/>
    <property type="project" value="TreeGrafter"/>
</dbReference>
<keyword evidence="5" id="KW-1185">Reference proteome</keyword>
<evidence type="ECO:0000256" key="1">
    <source>
        <dbReference type="SAM" id="Coils"/>
    </source>
</evidence>
<dbReference type="GO" id="GO:0007264">
    <property type="term" value="P:small GTPase-mediated signal transduction"/>
    <property type="evidence" value="ECO:0007669"/>
    <property type="project" value="TreeGrafter"/>
</dbReference>
<comment type="caution">
    <text evidence="4">The sequence shown here is derived from an EMBL/GenBank/DDBJ whole genome shotgun (WGS) entry which is preliminary data.</text>
</comment>
<proteinExistence type="predicted"/>
<protein>
    <recommendedName>
        <fullName evidence="3">Rho-GAP domain-containing protein</fullName>
    </recommendedName>
</protein>